<proteinExistence type="predicted"/>
<accession>A0A1X9NFB1</accession>
<evidence type="ECO:0000313" key="3">
    <source>
        <dbReference type="Proteomes" id="UP000193450"/>
    </source>
</evidence>
<evidence type="ECO:0008006" key="4">
    <source>
        <dbReference type="Google" id="ProtNLM"/>
    </source>
</evidence>
<protein>
    <recommendedName>
        <fullName evidence="4">Porin domain-containing protein</fullName>
    </recommendedName>
</protein>
<dbReference type="SUPFAM" id="SSF56935">
    <property type="entry name" value="Porins"/>
    <property type="match status" value="1"/>
</dbReference>
<feature type="coiled-coil region" evidence="1">
    <location>
        <begin position="7"/>
        <end position="41"/>
    </location>
</feature>
<dbReference type="Proteomes" id="UP000193450">
    <property type="component" value="Chromosome"/>
</dbReference>
<dbReference type="EMBL" id="CP019343">
    <property type="protein sequence ID" value="ARN76216.1"/>
    <property type="molecule type" value="Genomic_DNA"/>
</dbReference>
<keyword evidence="1" id="KW-0175">Coiled coil</keyword>
<dbReference type="KEGG" id="osg:BST96_20180"/>
<evidence type="ECO:0000256" key="1">
    <source>
        <dbReference type="SAM" id="Coils"/>
    </source>
</evidence>
<dbReference type="AlphaFoldDB" id="A0A1X9NFB1"/>
<reference evidence="2 3" key="1">
    <citation type="submission" date="2016-11" db="EMBL/GenBank/DDBJ databases">
        <title>Trade-off between light-utilization and light-protection in marine flavobacteria.</title>
        <authorList>
            <person name="Kumagai Y."/>
        </authorList>
    </citation>
    <scope>NUCLEOTIDE SEQUENCE [LARGE SCALE GENOMIC DNA]</scope>
    <source>
        <strain evidence="2 3">NBRC 107125</strain>
    </source>
</reference>
<dbReference type="Gene3D" id="2.40.160.10">
    <property type="entry name" value="Porin"/>
    <property type="match status" value="1"/>
</dbReference>
<keyword evidence="3" id="KW-1185">Reference proteome</keyword>
<name>A0A1X9NFB1_9GAMM</name>
<gene>
    <name evidence="2" type="ORF">BST96_20180</name>
</gene>
<organism evidence="2 3">
    <name type="scientific">Oceanicoccus sagamiensis</name>
    <dbReference type="NCBI Taxonomy" id="716816"/>
    <lineage>
        <taxon>Bacteria</taxon>
        <taxon>Pseudomonadati</taxon>
        <taxon>Pseudomonadota</taxon>
        <taxon>Gammaproteobacteria</taxon>
        <taxon>Cellvibrionales</taxon>
        <taxon>Spongiibacteraceae</taxon>
        <taxon>Oceanicoccus</taxon>
    </lineage>
</organism>
<dbReference type="InterPro" id="IPR023614">
    <property type="entry name" value="Porin_dom_sf"/>
</dbReference>
<sequence length="409" mass="46000">MSLAYTDAEIDQMFKALQAENDALKEEIKQLKQESEATIQEQLVPARQNNQTQISSVKRSLEKQQSALKINGFLTAGASKADPAVYDQNIDISDDITFDTDTIVGLQTSFQLSPKSDVTVQMVARAADNWELEAEWAFLRYNLTDDLSFRAGRLRLPLYLFSESLDVGFSYPWVRPPNEVYALPIKNYEGIDLLYTASTGDWIHQLQVFAGNDNDDNFDTSNFFGGNITSSSGPWTYRISAFKFDIEFSKFAGFEPTENIEDGGTYYTLAGMYDDGNWLAITEISTYKTDQTTVFRDTDSGYVTLGKHMGKFMPHFTYGKSYTTNEPKDDPVDILLGQFINFTGTSYAAGLRYNLTENTSAKLEWTHYTDMDGTGGIWNGLRFDELNGSSGPEDIDNIDIYSIVLDVVF</sequence>
<dbReference type="STRING" id="716816.BST96_20180"/>
<evidence type="ECO:0000313" key="2">
    <source>
        <dbReference type="EMBL" id="ARN76216.1"/>
    </source>
</evidence>